<dbReference type="GO" id="GO:0120010">
    <property type="term" value="P:intermembrane phospholipid transfer"/>
    <property type="evidence" value="ECO:0007669"/>
    <property type="project" value="TreeGrafter"/>
</dbReference>
<dbReference type="PANTHER" id="PTHR30035:SF3">
    <property type="entry name" value="INTERMEMBRANE PHOSPHOLIPID TRANSPORT SYSTEM LIPOPROTEIN MLAA"/>
    <property type="match status" value="1"/>
</dbReference>
<evidence type="ECO:0000256" key="2">
    <source>
        <dbReference type="ARBA" id="ARBA00022729"/>
    </source>
</evidence>
<dbReference type="PRINTS" id="PR01805">
    <property type="entry name" value="VACJLIPOPROT"/>
</dbReference>
<protein>
    <submittedName>
        <fullName evidence="3">ABC transporter</fullName>
    </submittedName>
</protein>
<evidence type="ECO:0000313" key="4">
    <source>
        <dbReference type="Proteomes" id="UP000194798"/>
    </source>
</evidence>
<evidence type="ECO:0000256" key="1">
    <source>
        <dbReference type="ARBA" id="ARBA00010634"/>
    </source>
</evidence>
<sequence length="238" mass="26413">MLLPLQGSLSGCASLSTSPDPLEPLNRRIFGFNQAVDEVILKPLAVTYQELTPEPVNQGITNFFSNLSELSVIANDLLQFKLKQAASDSGRFVINTTLGLLGFLDLATHFGYPKNYEDFGQTLGYWGVGSGPYLVLPLLGPSSIRDTAGRGVDGFFDPRSYVAGNDDVVLRWHVITNGIYAVDQRASLLEIEKVMKTAALDPYTYMRDAYLQRREYLVKDGNVPTQEDEFDELFSDLE</sequence>
<organism evidence="3 4">
    <name type="scientific">Thioflexithrix psekupsensis</name>
    <dbReference type="NCBI Taxonomy" id="1570016"/>
    <lineage>
        <taxon>Bacteria</taxon>
        <taxon>Pseudomonadati</taxon>
        <taxon>Pseudomonadota</taxon>
        <taxon>Gammaproteobacteria</taxon>
        <taxon>Thiotrichales</taxon>
        <taxon>Thioflexithrix</taxon>
    </lineage>
</organism>
<dbReference type="InterPro" id="IPR007428">
    <property type="entry name" value="MlaA"/>
</dbReference>
<dbReference type="GO" id="GO:0016020">
    <property type="term" value="C:membrane"/>
    <property type="evidence" value="ECO:0007669"/>
    <property type="project" value="InterPro"/>
</dbReference>
<dbReference type="EMBL" id="MSLT01000023">
    <property type="protein sequence ID" value="OUD12652.1"/>
    <property type="molecule type" value="Genomic_DNA"/>
</dbReference>
<accession>A0A251X680</accession>
<reference evidence="3 4" key="1">
    <citation type="submission" date="2016-12" db="EMBL/GenBank/DDBJ databases">
        <title>Thioflexothrix psekupsii D3 genome sequencing and assembly.</title>
        <authorList>
            <person name="Fomenkov A."/>
            <person name="Vincze T."/>
            <person name="Grabovich M."/>
            <person name="Anton B.P."/>
            <person name="Dubinina G."/>
            <person name="Orlova M."/>
            <person name="Belousova E."/>
            <person name="Roberts R.J."/>
        </authorList>
    </citation>
    <scope>NUCLEOTIDE SEQUENCE [LARGE SCALE GENOMIC DNA]</scope>
    <source>
        <strain evidence="3">D3</strain>
    </source>
</reference>
<proteinExistence type="inferred from homology"/>
<gene>
    <name evidence="3" type="ORF">TPSD3_12810</name>
</gene>
<name>A0A251X680_9GAMM</name>
<comment type="caution">
    <text evidence="3">The sequence shown here is derived from an EMBL/GenBank/DDBJ whole genome shotgun (WGS) entry which is preliminary data.</text>
</comment>
<comment type="similarity">
    <text evidence="1">Belongs to the MlaA family.</text>
</comment>
<evidence type="ECO:0000313" key="3">
    <source>
        <dbReference type="EMBL" id="OUD12652.1"/>
    </source>
</evidence>
<dbReference type="Proteomes" id="UP000194798">
    <property type="component" value="Unassembled WGS sequence"/>
</dbReference>
<dbReference type="Pfam" id="PF04333">
    <property type="entry name" value="MlaA"/>
    <property type="match status" value="1"/>
</dbReference>
<keyword evidence="4" id="KW-1185">Reference proteome</keyword>
<dbReference type="AlphaFoldDB" id="A0A251X680"/>
<keyword evidence="2" id="KW-0732">Signal</keyword>
<dbReference type="PANTHER" id="PTHR30035">
    <property type="entry name" value="LIPOPROTEIN VACJ-RELATED"/>
    <property type="match status" value="1"/>
</dbReference>